<sequence length="131" mass="13875">MSDESGLTRVGPVVVLSGSALRLVLECAAIAVRHRKMTAGLPFSTQPYELLACELRAAMAADGHADVRAGAVSDPVPVDEQPTVPLAEAAAFLGISHRQARRLAPQLGGRKVAGSWFVEETALRQHIEGRP</sequence>
<dbReference type="EMBL" id="LZLQ01000059">
    <property type="protein sequence ID" value="OBK16777.1"/>
    <property type="molecule type" value="Genomic_DNA"/>
</dbReference>
<dbReference type="RefSeq" id="WP_065158364.1">
    <property type="nucleotide sequence ID" value="NZ_LZLQ01000059.1"/>
</dbReference>
<evidence type="ECO:0000313" key="1">
    <source>
        <dbReference type="EMBL" id="OBK16777.1"/>
    </source>
</evidence>
<protein>
    <submittedName>
        <fullName evidence="1">Uncharacterized protein</fullName>
    </submittedName>
</protein>
<comment type="caution">
    <text evidence="1">The sequence shown here is derived from an EMBL/GenBank/DDBJ whole genome shotgun (WGS) entry which is preliminary data.</text>
</comment>
<evidence type="ECO:0000313" key="2">
    <source>
        <dbReference type="Proteomes" id="UP000093629"/>
    </source>
</evidence>
<name>A0A1A3N8S7_MYCAS</name>
<accession>A0A1A3N8S7</accession>
<organism evidence="1 2">
    <name type="scientific">Mycobacterium asiaticum</name>
    <dbReference type="NCBI Taxonomy" id="1790"/>
    <lineage>
        <taxon>Bacteria</taxon>
        <taxon>Bacillati</taxon>
        <taxon>Actinomycetota</taxon>
        <taxon>Actinomycetes</taxon>
        <taxon>Mycobacteriales</taxon>
        <taxon>Mycobacteriaceae</taxon>
        <taxon>Mycobacterium</taxon>
    </lineage>
</organism>
<proteinExistence type="predicted"/>
<dbReference type="AlphaFoldDB" id="A0A1A3N8S7"/>
<reference evidence="1 2" key="1">
    <citation type="submission" date="2016-06" db="EMBL/GenBank/DDBJ databases">
        <authorList>
            <person name="Kjaerup R.B."/>
            <person name="Dalgaard T.S."/>
            <person name="Juul-Madsen H.R."/>
        </authorList>
    </citation>
    <scope>NUCLEOTIDE SEQUENCE [LARGE SCALE GENOMIC DNA]</scope>
    <source>
        <strain evidence="1 2">1245139.5</strain>
    </source>
</reference>
<keyword evidence="2" id="KW-1185">Reference proteome</keyword>
<gene>
    <name evidence="1" type="ORF">A5636_24690</name>
</gene>
<dbReference type="Proteomes" id="UP000093629">
    <property type="component" value="Unassembled WGS sequence"/>
</dbReference>
<dbReference type="OrthoDB" id="4629558at2"/>